<comment type="caution">
    <text evidence="1">The sequence shown here is derived from an EMBL/GenBank/DDBJ whole genome shotgun (WGS) entry which is preliminary data.</text>
</comment>
<evidence type="ECO:0000313" key="1">
    <source>
        <dbReference type="EMBL" id="GAA0814244.1"/>
    </source>
</evidence>
<dbReference type="Proteomes" id="UP001500021">
    <property type="component" value="Unassembled WGS sequence"/>
</dbReference>
<gene>
    <name evidence="1" type="ORF">GCM10009111_10860</name>
</gene>
<keyword evidence="2" id="KW-1185">Reference proteome</keyword>
<dbReference type="PROSITE" id="PS51257">
    <property type="entry name" value="PROKAR_LIPOPROTEIN"/>
    <property type="match status" value="1"/>
</dbReference>
<sequence>MGRLVKSSTATLFLSIVLSGCGGGGGGGESEGDGGNTFPISGTIQGLDGEIHLMLHKNDQSWNSGVYSGNGVANVSFTIGEFEQGVNYKVTVEIQPENQNCIVENSSGKVSKAVSNILIKCSDLATQQTGYFIDSPVEGLSYYSNTFEGVTNFDGSFEYMSDESVTFVLGGTEFNVEQLPAGAIVSPLSLFNTNSTADQRVINLARLLQTLDVDGNADNGITLDTELINQEASIINFDVTSQEFGNDASILAFVQAANPSQNITALIGAEQAKAHLDAQLALVNSCALDRTFELASHESIISTEAGVRPKNIGLSGSTLTISKTGACELSAPEGWSGSCNISGANITVAVGGDALSGTLSNNSVTLVAMPTLSDAGQGGKEYVSVYFNGTSSVNCPAAEVVSGSYSYAGKEAAAALDGSGFDVYDVNGTLTLSDDSCEFSSTEGSGACQVNGNEVFGLGDASGLRGTITNNQLTMYFNSPGNDGELVVGYFSGSRN</sequence>
<proteinExistence type="predicted"/>
<evidence type="ECO:0000313" key="2">
    <source>
        <dbReference type="Proteomes" id="UP001500021"/>
    </source>
</evidence>
<name>A0ABN1L4X2_9GAMM</name>
<dbReference type="RefSeq" id="WP_343815923.1">
    <property type="nucleotide sequence ID" value="NZ_BAAAFA010000003.1"/>
</dbReference>
<reference evidence="1 2" key="1">
    <citation type="journal article" date="2019" name="Int. J. Syst. Evol. Microbiol.">
        <title>The Global Catalogue of Microorganisms (GCM) 10K type strain sequencing project: providing services to taxonomists for standard genome sequencing and annotation.</title>
        <authorList>
            <consortium name="The Broad Institute Genomics Platform"/>
            <consortium name="The Broad Institute Genome Sequencing Center for Infectious Disease"/>
            <person name="Wu L."/>
            <person name="Ma J."/>
        </authorList>
    </citation>
    <scope>NUCLEOTIDE SEQUENCE [LARGE SCALE GENOMIC DNA]</scope>
    <source>
        <strain evidence="1 2">JCM 15608</strain>
    </source>
</reference>
<dbReference type="EMBL" id="BAAAFA010000003">
    <property type="protein sequence ID" value="GAA0814244.1"/>
    <property type="molecule type" value="Genomic_DNA"/>
</dbReference>
<protein>
    <recommendedName>
        <fullName evidence="3">Lipoprotein</fullName>
    </recommendedName>
</protein>
<organism evidence="1 2">
    <name type="scientific">Colwellia asteriadis</name>
    <dbReference type="NCBI Taxonomy" id="517723"/>
    <lineage>
        <taxon>Bacteria</taxon>
        <taxon>Pseudomonadati</taxon>
        <taxon>Pseudomonadota</taxon>
        <taxon>Gammaproteobacteria</taxon>
        <taxon>Alteromonadales</taxon>
        <taxon>Colwelliaceae</taxon>
        <taxon>Colwellia</taxon>
    </lineage>
</organism>
<evidence type="ECO:0008006" key="3">
    <source>
        <dbReference type="Google" id="ProtNLM"/>
    </source>
</evidence>
<accession>A0ABN1L4X2</accession>